<dbReference type="Proteomes" id="UP001396334">
    <property type="component" value="Unassembled WGS sequence"/>
</dbReference>
<proteinExistence type="inferred from homology"/>
<dbReference type="InterPro" id="IPR035669">
    <property type="entry name" value="SGNH_plant_lipase-like"/>
</dbReference>
<gene>
    <name evidence="6" type="ORF">V6N11_070792</name>
    <name evidence="7" type="ORF">V6N11_070793</name>
    <name evidence="8" type="ORF">V6N11_070794</name>
    <name evidence="9" type="ORF">V6N11_070795</name>
</gene>
<dbReference type="Pfam" id="PF00657">
    <property type="entry name" value="Lipase_GDSL"/>
    <property type="match status" value="1"/>
</dbReference>
<dbReference type="InterPro" id="IPR001087">
    <property type="entry name" value="GDSL"/>
</dbReference>
<evidence type="ECO:0000256" key="2">
    <source>
        <dbReference type="ARBA" id="ARBA00022729"/>
    </source>
</evidence>
<dbReference type="InterPro" id="IPR036514">
    <property type="entry name" value="SGNH_hydro_sf"/>
</dbReference>
<feature type="signal peptide" evidence="5">
    <location>
        <begin position="1"/>
        <end position="28"/>
    </location>
</feature>
<feature type="chain" id="PRO_5045031668" evidence="5">
    <location>
        <begin position="29"/>
        <end position="388"/>
    </location>
</feature>
<comment type="caution">
    <text evidence="8">The sequence shown here is derived from an EMBL/GenBank/DDBJ whole genome shotgun (WGS) entry which is preliminary data.</text>
</comment>
<keyword evidence="3" id="KW-0378">Hydrolase</keyword>
<keyword evidence="10" id="KW-1185">Reference proteome</keyword>
<dbReference type="CDD" id="cd01837">
    <property type="entry name" value="SGNH_plant_lipase_like"/>
    <property type="match status" value="1"/>
</dbReference>
<evidence type="ECO:0000256" key="4">
    <source>
        <dbReference type="ARBA" id="ARBA00023180"/>
    </source>
</evidence>
<name>A0ABR2QG22_9ROSI</name>
<protein>
    <submittedName>
        <fullName evidence="8">Uncharacterized protein</fullName>
    </submittedName>
</protein>
<accession>A0ABR2QG22</accession>
<dbReference type="SUPFAM" id="SSF52266">
    <property type="entry name" value="SGNH hydrolase"/>
    <property type="match status" value="1"/>
</dbReference>
<dbReference type="PANTHER" id="PTHR22835">
    <property type="entry name" value="ZINC FINGER FYVE DOMAIN CONTAINING PROTEIN"/>
    <property type="match status" value="1"/>
</dbReference>
<evidence type="ECO:0000313" key="8">
    <source>
        <dbReference type="EMBL" id="KAK8999635.1"/>
    </source>
</evidence>
<dbReference type="Gene3D" id="3.40.50.1110">
    <property type="entry name" value="SGNH hydrolase"/>
    <property type="match status" value="1"/>
</dbReference>
<dbReference type="EMBL" id="JBBPBN010000040">
    <property type="protein sequence ID" value="KAK8999636.1"/>
    <property type="molecule type" value="Genomic_DNA"/>
</dbReference>
<sequence length="388" mass="42978">MATFSSSSWLKQHFIILSFLLAITTGLHSPVTGCFTSIFSFGDSMTDTGNLLAISRSESLRLPSSAFLPNGCTFFHHPSGRLCDGRLIIDFLAEALGFPFLPLYYGRRNGSLEQLEHGVNFAVAGAFAQNSSFLAERGITSATNISLGVQVNSFKHFLPSLCSSSSDCKEFLRTSLIVMGEIGGNDYGHAIREGINTEEIREFVPLVVESITSSINELIEFGAVTFLVPGQFPMGCSPSLLTQFQGSDKDNYDPSTGCLTWPNQFPKQHNELLRKELGKLRTRHPDANIVYVDYYDPAMRIYHSPKQFGFKETLKACCGTGGFYNFNRSRSCGYPPLERCCNDPSSYISWDGIHYTEAMYRLLADVVFEELMNSIPSLNNLCPASNPK</sequence>
<dbReference type="PANTHER" id="PTHR22835:SF683">
    <property type="entry name" value="OS05G0506800 PROTEIN"/>
    <property type="match status" value="1"/>
</dbReference>
<keyword evidence="2 5" id="KW-0732">Signal</keyword>
<evidence type="ECO:0000313" key="9">
    <source>
        <dbReference type="EMBL" id="KAK8999636.1"/>
    </source>
</evidence>
<evidence type="ECO:0000313" key="7">
    <source>
        <dbReference type="EMBL" id="KAK8999634.1"/>
    </source>
</evidence>
<evidence type="ECO:0000256" key="3">
    <source>
        <dbReference type="ARBA" id="ARBA00022801"/>
    </source>
</evidence>
<keyword evidence="4" id="KW-0325">Glycoprotein</keyword>
<evidence type="ECO:0000313" key="10">
    <source>
        <dbReference type="Proteomes" id="UP001396334"/>
    </source>
</evidence>
<dbReference type="EMBL" id="JBBPBN010000040">
    <property type="protein sequence ID" value="KAK8999633.1"/>
    <property type="molecule type" value="Genomic_DNA"/>
</dbReference>
<evidence type="ECO:0000256" key="5">
    <source>
        <dbReference type="SAM" id="SignalP"/>
    </source>
</evidence>
<evidence type="ECO:0000256" key="1">
    <source>
        <dbReference type="ARBA" id="ARBA00008668"/>
    </source>
</evidence>
<organism evidence="8 10">
    <name type="scientific">Hibiscus sabdariffa</name>
    <name type="common">roselle</name>
    <dbReference type="NCBI Taxonomy" id="183260"/>
    <lineage>
        <taxon>Eukaryota</taxon>
        <taxon>Viridiplantae</taxon>
        <taxon>Streptophyta</taxon>
        <taxon>Embryophyta</taxon>
        <taxon>Tracheophyta</taxon>
        <taxon>Spermatophyta</taxon>
        <taxon>Magnoliopsida</taxon>
        <taxon>eudicotyledons</taxon>
        <taxon>Gunneridae</taxon>
        <taxon>Pentapetalae</taxon>
        <taxon>rosids</taxon>
        <taxon>malvids</taxon>
        <taxon>Malvales</taxon>
        <taxon>Malvaceae</taxon>
        <taxon>Malvoideae</taxon>
        <taxon>Hibiscus</taxon>
    </lineage>
</organism>
<dbReference type="EMBL" id="JBBPBN010000040">
    <property type="protein sequence ID" value="KAK8999635.1"/>
    <property type="molecule type" value="Genomic_DNA"/>
</dbReference>
<dbReference type="EMBL" id="JBBPBN010000040">
    <property type="protein sequence ID" value="KAK8999634.1"/>
    <property type="molecule type" value="Genomic_DNA"/>
</dbReference>
<reference evidence="8 10" key="1">
    <citation type="journal article" date="2024" name="G3 (Bethesda)">
        <title>Genome assembly of Hibiscus sabdariffa L. provides insights into metabolisms of medicinal natural products.</title>
        <authorList>
            <person name="Kim T."/>
        </authorList>
    </citation>
    <scope>NUCLEOTIDE SEQUENCE [LARGE SCALE GENOMIC DNA]</scope>
    <source>
        <strain evidence="8">TK-2024</strain>
        <tissue evidence="8">Old leaves</tissue>
    </source>
</reference>
<comment type="similarity">
    <text evidence="1">Belongs to the 'GDSL' lipolytic enzyme family.</text>
</comment>
<evidence type="ECO:0000313" key="6">
    <source>
        <dbReference type="EMBL" id="KAK8999633.1"/>
    </source>
</evidence>